<reference evidence="2" key="1">
    <citation type="journal article" date="2005" name="Nature">
        <title>The map-based sequence of the rice genome.</title>
        <authorList>
            <consortium name="International rice genome sequencing project (IRGSP)"/>
            <person name="Matsumoto T."/>
            <person name="Wu J."/>
            <person name="Kanamori H."/>
            <person name="Katayose Y."/>
            <person name="Fujisawa M."/>
            <person name="Namiki N."/>
            <person name="Mizuno H."/>
            <person name="Yamamoto K."/>
            <person name="Antonio B.A."/>
            <person name="Baba T."/>
            <person name="Sakata K."/>
            <person name="Nagamura Y."/>
            <person name="Aoki H."/>
            <person name="Arikawa K."/>
            <person name="Arita K."/>
            <person name="Bito T."/>
            <person name="Chiden Y."/>
            <person name="Fujitsuka N."/>
            <person name="Fukunaka R."/>
            <person name="Hamada M."/>
            <person name="Harada C."/>
            <person name="Hayashi A."/>
            <person name="Hijishita S."/>
            <person name="Honda M."/>
            <person name="Hosokawa S."/>
            <person name="Ichikawa Y."/>
            <person name="Idonuma A."/>
            <person name="Iijima M."/>
            <person name="Ikeda M."/>
            <person name="Ikeno M."/>
            <person name="Ito K."/>
            <person name="Ito S."/>
            <person name="Ito T."/>
            <person name="Ito Y."/>
            <person name="Ito Y."/>
            <person name="Iwabuchi A."/>
            <person name="Kamiya K."/>
            <person name="Karasawa W."/>
            <person name="Kurita K."/>
            <person name="Katagiri S."/>
            <person name="Kikuta A."/>
            <person name="Kobayashi H."/>
            <person name="Kobayashi N."/>
            <person name="Machita K."/>
            <person name="Maehara T."/>
            <person name="Masukawa M."/>
            <person name="Mizubayashi T."/>
            <person name="Mukai Y."/>
            <person name="Nagasaki H."/>
            <person name="Nagata Y."/>
            <person name="Naito S."/>
            <person name="Nakashima M."/>
            <person name="Nakama Y."/>
            <person name="Nakamichi Y."/>
            <person name="Nakamura M."/>
            <person name="Meguro A."/>
            <person name="Negishi M."/>
            <person name="Ohta I."/>
            <person name="Ohta T."/>
            <person name="Okamoto M."/>
            <person name="Ono N."/>
            <person name="Saji S."/>
            <person name="Sakaguchi M."/>
            <person name="Sakai K."/>
            <person name="Shibata M."/>
            <person name="Shimokawa T."/>
            <person name="Song J."/>
            <person name="Takazaki Y."/>
            <person name="Terasawa K."/>
            <person name="Tsugane M."/>
            <person name="Tsuji K."/>
            <person name="Ueda S."/>
            <person name="Waki K."/>
            <person name="Yamagata H."/>
            <person name="Yamamoto M."/>
            <person name="Yamamoto S."/>
            <person name="Yamane H."/>
            <person name="Yoshiki S."/>
            <person name="Yoshihara R."/>
            <person name="Yukawa K."/>
            <person name="Zhong H."/>
            <person name="Yano M."/>
            <person name="Yuan Q."/>
            <person name="Ouyang S."/>
            <person name="Liu J."/>
            <person name="Jones K.M."/>
            <person name="Gansberger K."/>
            <person name="Moffat K."/>
            <person name="Hill J."/>
            <person name="Bera J."/>
            <person name="Fadrosh D."/>
            <person name="Jin S."/>
            <person name="Johri S."/>
            <person name="Kim M."/>
            <person name="Overton L."/>
            <person name="Reardon M."/>
            <person name="Tsitrin T."/>
            <person name="Vuong H."/>
            <person name="Weaver B."/>
            <person name="Ciecko A."/>
            <person name="Tallon L."/>
            <person name="Jackson J."/>
            <person name="Pai G."/>
            <person name="Aken S.V."/>
            <person name="Utterback T."/>
            <person name="Reidmuller S."/>
            <person name="Feldblyum T."/>
            <person name="Hsiao J."/>
            <person name="Zismann V."/>
            <person name="Iobst S."/>
            <person name="de Vazeille A.R."/>
            <person name="Buell C.R."/>
            <person name="Ying K."/>
            <person name="Li Y."/>
            <person name="Lu T."/>
            <person name="Huang Y."/>
            <person name="Zhao Q."/>
            <person name="Feng Q."/>
            <person name="Zhang L."/>
            <person name="Zhu J."/>
            <person name="Weng Q."/>
            <person name="Mu J."/>
            <person name="Lu Y."/>
            <person name="Fan D."/>
            <person name="Liu Y."/>
            <person name="Guan J."/>
            <person name="Zhang Y."/>
            <person name="Yu S."/>
            <person name="Liu X."/>
            <person name="Zhang Y."/>
            <person name="Hong G."/>
            <person name="Han B."/>
            <person name="Choisne N."/>
            <person name="Demange N."/>
            <person name="Orjeda G."/>
            <person name="Samain S."/>
            <person name="Cattolico L."/>
            <person name="Pelletier E."/>
            <person name="Couloux A."/>
            <person name="Segurens B."/>
            <person name="Wincker P."/>
            <person name="D'Hont A."/>
            <person name="Scarpelli C."/>
            <person name="Weissenbach J."/>
            <person name="Salanoubat M."/>
            <person name="Quetier F."/>
            <person name="Yu Y."/>
            <person name="Kim H.R."/>
            <person name="Rambo T."/>
            <person name="Currie J."/>
            <person name="Collura K."/>
            <person name="Luo M."/>
            <person name="Yang T."/>
            <person name="Ammiraju J.S.S."/>
            <person name="Engler F."/>
            <person name="Soderlund C."/>
            <person name="Wing R.A."/>
            <person name="Palmer L.E."/>
            <person name="de la Bastide M."/>
            <person name="Spiegel L."/>
            <person name="Nascimento L."/>
            <person name="Zutavern T."/>
            <person name="O'Shaughnessy A."/>
            <person name="Dike S."/>
            <person name="Dedhia N."/>
            <person name="Preston R."/>
            <person name="Balija V."/>
            <person name="McCombie W.R."/>
            <person name="Chow T."/>
            <person name="Chen H."/>
            <person name="Chung M."/>
            <person name="Chen C."/>
            <person name="Shaw J."/>
            <person name="Wu H."/>
            <person name="Hsiao K."/>
            <person name="Chao Y."/>
            <person name="Chu M."/>
            <person name="Cheng C."/>
            <person name="Hour A."/>
            <person name="Lee P."/>
            <person name="Lin S."/>
            <person name="Lin Y."/>
            <person name="Liou J."/>
            <person name="Liu S."/>
            <person name="Hsing Y."/>
            <person name="Raghuvanshi S."/>
            <person name="Mohanty A."/>
            <person name="Bharti A.K."/>
            <person name="Gaur A."/>
            <person name="Gupta V."/>
            <person name="Kumar D."/>
            <person name="Ravi V."/>
            <person name="Vij S."/>
            <person name="Kapur A."/>
            <person name="Khurana P."/>
            <person name="Khurana P."/>
            <person name="Khurana J.P."/>
            <person name="Tyagi A.K."/>
            <person name="Gaikwad K."/>
            <person name="Singh A."/>
            <person name="Dalal V."/>
            <person name="Srivastava S."/>
            <person name="Dixit A."/>
            <person name="Pal A.K."/>
            <person name="Ghazi I.A."/>
            <person name="Yadav M."/>
            <person name="Pandit A."/>
            <person name="Bhargava A."/>
            <person name="Sureshbabu K."/>
            <person name="Batra K."/>
            <person name="Sharma T.R."/>
            <person name="Mohapatra T."/>
            <person name="Singh N.K."/>
            <person name="Messing J."/>
            <person name="Nelson A.B."/>
            <person name="Fuks G."/>
            <person name="Kavchok S."/>
            <person name="Keizer G."/>
            <person name="Linton E."/>
            <person name="Llaca V."/>
            <person name="Song R."/>
            <person name="Tanyolac B."/>
            <person name="Young S."/>
            <person name="Ho-Il K."/>
            <person name="Hahn J.H."/>
            <person name="Sangsakoo G."/>
            <person name="Vanavichit A."/>
            <person name="de Mattos Luiz.A.T."/>
            <person name="Zimmer P.D."/>
            <person name="Malone G."/>
            <person name="Dellagostin O."/>
            <person name="de Oliveira A.C."/>
            <person name="Bevan M."/>
            <person name="Bancroft I."/>
            <person name="Minx P."/>
            <person name="Cordum H."/>
            <person name="Wilson R."/>
            <person name="Cheng Z."/>
            <person name="Jin W."/>
            <person name="Jiang J."/>
            <person name="Leong S.A."/>
            <person name="Iwama H."/>
            <person name="Gojobori T."/>
            <person name="Itoh T."/>
            <person name="Niimura Y."/>
            <person name="Fujii Y."/>
            <person name="Habara T."/>
            <person name="Sakai H."/>
            <person name="Sato Y."/>
            <person name="Wilson G."/>
            <person name="Kumar K."/>
            <person name="McCouch S."/>
            <person name="Juretic N."/>
            <person name="Hoen D."/>
            <person name="Wright S."/>
            <person name="Bruskiewich R."/>
            <person name="Bureau T."/>
            <person name="Miyao A."/>
            <person name="Hirochika H."/>
            <person name="Nishikawa T."/>
            <person name="Kadowaki K."/>
            <person name="Sugiura M."/>
            <person name="Burr B."/>
            <person name="Sasaki T."/>
        </authorList>
    </citation>
    <scope>NUCLEOTIDE SEQUENCE [LARGE SCALE GENOMIC DNA]</scope>
    <source>
        <strain evidence="2">cv. Nipponbare</strain>
    </source>
</reference>
<organism evidence="1 2">
    <name type="scientific">Oryza sativa subsp. japonica</name>
    <name type="common">Rice</name>
    <dbReference type="NCBI Taxonomy" id="39947"/>
    <lineage>
        <taxon>Eukaryota</taxon>
        <taxon>Viridiplantae</taxon>
        <taxon>Streptophyta</taxon>
        <taxon>Embryophyta</taxon>
        <taxon>Tracheophyta</taxon>
        <taxon>Spermatophyta</taxon>
        <taxon>Magnoliopsida</taxon>
        <taxon>Liliopsida</taxon>
        <taxon>Poales</taxon>
        <taxon>Poaceae</taxon>
        <taxon>BOP clade</taxon>
        <taxon>Oryzoideae</taxon>
        <taxon>Oryzeae</taxon>
        <taxon>Oryzinae</taxon>
        <taxon>Oryza</taxon>
        <taxon>Oryza sativa</taxon>
    </lineage>
</organism>
<dbReference type="EMBL" id="AP005631">
    <property type="protein sequence ID" value="BAD28891.1"/>
    <property type="molecule type" value="Genomic_DNA"/>
</dbReference>
<dbReference type="Proteomes" id="UP000000763">
    <property type="component" value="Chromosome 2"/>
</dbReference>
<accession>Q6ER29</accession>
<sequence length="73" mass="8043">MARAPFSCYTYPPVPSPSPSTSQGEGCQHQIWRYLGPPRHWIRLSHVSDEVMIAPAPVASTSMSCHRGGCRSM</sequence>
<evidence type="ECO:0000313" key="2">
    <source>
        <dbReference type="Proteomes" id="UP000000763"/>
    </source>
</evidence>
<proteinExistence type="predicted"/>
<dbReference type="AlphaFoldDB" id="Q6ER29"/>
<gene>
    <name evidence="1" type="primary">OSJNBb0049K19.21</name>
</gene>
<reference evidence="2" key="2">
    <citation type="journal article" date="2008" name="Nucleic Acids Res.">
        <title>The rice annotation project database (RAP-DB): 2008 update.</title>
        <authorList>
            <consortium name="The rice annotation project (RAP)"/>
        </authorList>
    </citation>
    <scope>GENOME REANNOTATION</scope>
    <source>
        <strain evidence="2">cv. Nipponbare</strain>
    </source>
</reference>
<name>Q6ER29_ORYSJ</name>
<protein>
    <submittedName>
        <fullName evidence="1">Uncharacterized protein</fullName>
    </submittedName>
</protein>
<evidence type="ECO:0000313" key="1">
    <source>
        <dbReference type="EMBL" id="BAD28891.1"/>
    </source>
</evidence>